<keyword evidence="3" id="KW-1185">Reference proteome</keyword>
<dbReference type="EMBL" id="KJ668714">
    <property type="protein sequence ID" value="AHY83443.1"/>
    <property type="molecule type" value="Genomic_DNA"/>
</dbReference>
<dbReference type="Proteomes" id="UP000024439">
    <property type="component" value="Segment"/>
</dbReference>
<dbReference type="Pfam" id="PF05798">
    <property type="entry name" value="Phage_FRD3"/>
    <property type="match status" value="1"/>
</dbReference>
<evidence type="ECO:0000313" key="2">
    <source>
        <dbReference type="EMBL" id="AHY83443.1"/>
    </source>
</evidence>
<dbReference type="KEGG" id="vg:19485394"/>
<proteinExistence type="predicted"/>
<accession>A0A023ZVN3</accession>
<organism evidence="2 3">
    <name type="scientific">Escherichia phage vB_EcoM_112</name>
    <dbReference type="NCBI Taxonomy" id="1495285"/>
    <lineage>
        <taxon>Viruses</taxon>
        <taxon>Duplodnaviria</taxon>
        <taxon>Heunggongvirae</taxon>
        <taxon>Uroviricota</taxon>
        <taxon>Caudoviricetes</taxon>
        <taxon>Pantevenvirales</taxon>
        <taxon>Straboviridae</taxon>
        <taxon>Tevenvirinae</taxon>
        <taxon>Tequatrovirus</taxon>
        <taxon>Tequatrovirus e112</taxon>
    </lineage>
</organism>
<sequence length="82" mass="9635">MIKEENNMAKVDIDIVDFEYIEEIIRNRYPELSITSVQDSKFWSIQIVIKGPLEDLTLFMANEYCDDMGSEDAEFYMGLIEQ</sequence>
<reference evidence="2 3" key="1">
    <citation type="submission" date="2014-10" db="EMBL/GenBank/DDBJ databases">
        <title>Complete genome sequence of e11/2, a T-even type bacteriophage specific for E. coli O157:H7.</title>
        <authorList>
            <person name="Coffey B."/>
            <person name="Ross P."/>
            <person name="O'Flynn G."/>
            <person name="O'Sullivan O."/>
            <person name="Casey A."/>
            <person name="Callanan M."/>
            <person name="Coffey A."/>
            <person name="McAuliffe O."/>
        </authorList>
    </citation>
    <scope>NUCLEOTIDE SEQUENCE [LARGE SCALE GENOMIC DNA]</scope>
</reference>
<protein>
    <recommendedName>
        <fullName evidence="1">Uncharacterized 8.8 kDa protein in frd-Gp32 intergenic region</fullName>
    </recommendedName>
</protein>
<gene>
    <name evidence="2" type="ORF">e112_255</name>
</gene>
<dbReference type="RefSeq" id="YP_009030850.1">
    <property type="nucleotide sequence ID" value="NC_024125.2"/>
</dbReference>
<dbReference type="GeneID" id="19485394"/>
<dbReference type="InterPro" id="IPR008765">
    <property type="entry name" value="Phage_T4_Frd3"/>
</dbReference>
<evidence type="ECO:0000256" key="1">
    <source>
        <dbReference type="ARBA" id="ARBA00015064"/>
    </source>
</evidence>
<name>A0A023ZVN3_9CAUD</name>
<evidence type="ECO:0000313" key="3">
    <source>
        <dbReference type="Proteomes" id="UP000024439"/>
    </source>
</evidence>